<dbReference type="Pfam" id="PF00929">
    <property type="entry name" value="RNase_T"/>
    <property type="match status" value="1"/>
</dbReference>
<comment type="similarity">
    <text evidence="1 6">Belongs to the oligoribonuclease family.</text>
</comment>
<dbReference type="HAMAP" id="MF_00045">
    <property type="entry name" value="Oligoribonuclease"/>
    <property type="match status" value="1"/>
</dbReference>
<dbReference type="FunFam" id="3.30.420.10:FF:000003">
    <property type="entry name" value="Oligoribonuclease"/>
    <property type="match status" value="1"/>
</dbReference>
<dbReference type="GO" id="GO:0006259">
    <property type="term" value="P:DNA metabolic process"/>
    <property type="evidence" value="ECO:0007669"/>
    <property type="project" value="UniProtKB-ARBA"/>
</dbReference>
<evidence type="ECO:0000256" key="6">
    <source>
        <dbReference type="HAMAP-Rule" id="MF_00045"/>
    </source>
</evidence>
<dbReference type="InterPro" id="IPR013520">
    <property type="entry name" value="Ribonucl_H"/>
</dbReference>
<evidence type="ECO:0000259" key="7">
    <source>
        <dbReference type="SMART" id="SM00479"/>
    </source>
</evidence>
<dbReference type="GO" id="GO:0003676">
    <property type="term" value="F:nucleic acid binding"/>
    <property type="evidence" value="ECO:0007669"/>
    <property type="project" value="InterPro"/>
</dbReference>
<evidence type="ECO:0000256" key="1">
    <source>
        <dbReference type="ARBA" id="ARBA00009921"/>
    </source>
</evidence>
<keyword evidence="6" id="KW-0963">Cytoplasm</keyword>
<protein>
    <recommendedName>
        <fullName evidence="5 6">Oligoribonuclease</fullName>
        <ecNumber evidence="6">3.1.-.-</ecNumber>
    </recommendedName>
</protein>
<proteinExistence type="inferred from homology"/>
<evidence type="ECO:0000256" key="5">
    <source>
        <dbReference type="ARBA" id="ARBA00070964"/>
    </source>
</evidence>
<dbReference type="NCBIfam" id="NF003765">
    <property type="entry name" value="PRK05359.1"/>
    <property type="match status" value="1"/>
</dbReference>
<dbReference type="EC" id="3.1.-.-" evidence="6"/>
<feature type="domain" description="Exonuclease" evidence="7">
    <location>
        <begin position="99"/>
        <end position="272"/>
    </location>
</feature>
<reference evidence="8 9" key="1">
    <citation type="journal article" date="2006" name="Mol. Plant Microbe Interact.">
        <title>Identification of open reading frames unique to a select agent: Ralstonia solanacearum race 3 biovar 2.</title>
        <authorList>
            <person name="Gabriel D.W."/>
            <person name="Allen C."/>
            <person name="Schell M."/>
            <person name="Denny T.P."/>
            <person name="Greenberg J.T."/>
            <person name="Duan Y.P."/>
            <person name="Flores-Cruz Z."/>
            <person name="Huang Q."/>
            <person name="Clifford J.M."/>
            <person name="Presting G."/>
            <person name="Gonzalez E.T."/>
            <person name="Reddy J."/>
            <person name="Elphinstone J."/>
            <person name="Swanson J."/>
            <person name="Yao J."/>
            <person name="Mulholland V."/>
            <person name="Liu L."/>
            <person name="Farmerie W."/>
            <person name="Patnaikuni M."/>
            <person name="Balogh B."/>
            <person name="Norman D."/>
            <person name="Alvarez A."/>
            <person name="Castillo J.A."/>
            <person name="Jones J."/>
            <person name="Saddler G."/>
            <person name="Walunas T."/>
            <person name="Zhukov A."/>
            <person name="Mikhailova N."/>
        </authorList>
    </citation>
    <scope>NUCLEOTIDE SEQUENCE [LARGE SCALE GENOMIC DNA]</scope>
    <source>
        <strain evidence="8 9">UW551</strain>
    </source>
</reference>
<evidence type="ECO:0000256" key="3">
    <source>
        <dbReference type="ARBA" id="ARBA00022801"/>
    </source>
</evidence>
<dbReference type="SMART" id="SM00479">
    <property type="entry name" value="EXOIII"/>
    <property type="match status" value="1"/>
</dbReference>
<sequence>MSSVMDSANWVGTVSRWRDTWRICRVASHRRVAAISTRAIRKTAVKVGMCGNSYQICENYSLQSFSQGFRVSTPLSQPGAASSSAAHVTNKIAAKSDNNLVWLDMEMTGLSPENDRIIEVAMVVTDSELNVLAEGPVLVIHQSDEILDGMDAWNKGTHGRSGLIDKVKASTTTEAQAEADLLDFLKKWVPKSKSPMCGNSICQDRRFMARYMPKLEAYFHYRNLDVSTLKELCKRWQPAIAKGFIKRQQHTAYADIIESIEELRYYRQHFIRDVPQTPEAEALASSVAP</sequence>
<evidence type="ECO:0000313" key="9">
    <source>
        <dbReference type="Proteomes" id="UP000005933"/>
    </source>
</evidence>
<evidence type="ECO:0000256" key="4">
    <source>
        <dbReference type="ARBA" id="ARBA00022839"/>
    </source>
</evidence>
<comment type="function">
    <text evidence="6">3'-to-5' exoribonuclease specific for small oligoribonucleotides.</text>
</comment>
<gene>
    <name evidence="6" type="primary">orn</name>
    <name evidence="8" type="ORF">RRSL_04460</name>
</gene>
<dbReference type="Gene3D" id="3.30.420.10">
    <property type="entry name" value="Ribonuclease H-like superfamily/Ribonuclease H"/>
    <property type="match status" value="1"/>
</dbReference>
<evidence type="ECO:0000256" key="2">
    <source>
        <dbReference type="ARBA" id="ARBA00022722"/>
    </source>
</evidence>
<dbReference type="GO" id="GO:0005737">
    <property type="term" value="C:cytoplasm"/>
    <property type="evidence" value="ECO:0007669"/>
    <property type="project" value="UniProtKB-SubCell"/>
</dbReference>
<dbReference type="InterPro" id="IPR022894">
    <property type="entry name" value="Oligoribonuclease"/>
</dbReference>
<keyword evidence="3 6" id="KW-0378">Hydrolase</keyword>
<dbReference type="SUPFAM" id="SSF53098">
    <property type="entry name" value="Ribonuclease H-like"/>
    <property type="match status" value="1"/>
</dbReference>
<dbReference type="PANTHER" id="PTHR11046:SF0">
    <property type="entry name" value="OLIGORIBONUCLEASE, MITOCHONDRIAL"/>
    <property type="match status" value="1"/>
</dbReference>
<keyword evidence="4 6" id="KW-0269">Exonuclease</keyword>
<keyword evidence="2 6" id="KW-0540">Nuclease</keyword>
<dbReference type="InterPro" id="IPR012337">
    <property type="entry name" value="RNaseH-like_sf"/>
</dbReference>
<name>A0AB33VIJ0_RALSU</name>
<dbReference type="InterPro" id="IPR036397">
    <property type="entry name" value="RNaseH_sf"/>
</dbReference>
<dbReference type="Proteomes" id="UP000005933">
    <property type="component" value="Unassembled WGS sequence"/>
</dbReference>
<organism evidence="8 9">
    <name type="scientific">Ralstonia solanacearum (strain UW551)</name>
    <dbReference type="NCBI Taxonomy" id="342110"/>
    <lineage>
        <taxon>Bacteria</taxon>
        <taxon>Pseudomonadati</taxon>
        <taxon>Pseudomonadota</taxon>
        <taxon>Betaproteobacteria</taxon>
        <taxon>Burkholderiales</taxon>
        <taxon>Burkholderiaceae</taxon>
        <taxon>Ralstonia</taxon>
        <taxon>Ralstonia solanacearum species complex</taxon>
    </lineage>
</organism>
<dbReference type="CDD" id="cd06135">
    <property type="entry name" value="Orn"/>
    <property type="match status" value="1"/>
</dbReference>
<dbReference type="GO" id="GO:0000175">
    <property type="term" value="F:3'-5'-RNA exonuclease activity"/>
    <property type="evidence" value="ECO:0007669"/>
    <property type="project" value="InterPro"/>
</dbReference>
<dbReference type="AlphaFoldDB" id="A0AB33VIJ0"/>
<comment type="subcellular location">
    <subcellularLocation>
        <location evidence="6">Cytoplasm</location>
    </subcellularLocation>
</comment>
<comment type="caution">
    <text evidence="8">The sequence shown here is derived from an EMBL/GenBank/DDBJ whole genome shotgun (WGS) entry which is preliminary data.</text>
</comment>
<dbReference type="EMBL" id="AAKL01000002">
    <property type="protein sequence ID" value="EAP74605.1"/>
    <property type="molecule type" value="Genomic_DNA"/>
</dbReference>
<dbReference type="PANTHER" id="PTHR11046">
    <property type="entry name" value="OLIGORIBONUCLEASE, MITOCHONDRIAL"/>
    <property type="match status" value="1"/>
</dbReference>
<feature type="active site" evidence="6">
    <location>
        <position position="221"/>
    </location>
</feature>
<evidence type="ECO:0000313" key="8">
    <source>
        <dbReference type="EMBL" id="EAP74605.1"/>
    </source>
</evidence>
<accession>A0AB33VIJ0</accession>